<feature type="transmembrane region" description="Helical" evidence="1">
    <location>
        <begin position="7"/>
        <end position="26"/>
    </location>
</feature>
<feature type="transmembrane region" description="Helical" evidence="1">
    <location>
        <begin position="38"/>
        <end position="58"/>
    </location>
</feature>
<protein>
    <submittedName>
        <fullName evidence="2">DUF5708 family protein</fullName>
    </submittedName>
</protein>
<evidence type="ECO:0000256" key="1">
    <source>
        <dbReference type="SAM" id="Phobius"/>
    </source>
</evidence>
<dbReference type="RefSeq" id="WP_270156728.1">
    <property type="nucleotide sequence ID" value="NZ_JAPNNL010000084.1"/>
</dbReference>
<keyword evidence="3" id="KW-1185">Reference proteome</keyword>
<keyword evidence="1" id="KW-1133">Transmembrane helix</keyword>
<gene>
    <name evidence="2" type="ORF">OUY22_20805</name>
</gene>
<keyword evidence="1" id="KW-0472">Membrane</keyword>
<proteinExistence type="predicted"/>
<evidence type="ECO:0000313" key="3">
    <source>
        <dbReference type="Proteomes" id="UP001144036"/>
    </source>
</evidence>
<keyword evidence="1" id="KW-0812">Transmembrane</keyword>
<organism evidence="2 3">
    <name type="scientific">Nonomuraea corallina</name>
    <dbReference type="NCBI Taxonomy" id="2989783"/>
    <lineage>
        <taxon>Bacteria</taxon>
        <taxon>Bacillati</taxon>
        <taxon>Actinomycetota</taxon>
        <taxon>Actinomycetes</taxon>
        <taxon>Streptosporangiales</taxon>
        <taxon>Streptosporangiaceae</taxon>
        <taxon>Nonomuraea</taxon>
    </lineage>
</organism>
<dbReference type="Pfam" id="PF18969">
    <property type="entry name" value="DUF5708"/>
    <property type="match status" value="1"/>
</dbReference>
<dbReference type="InterPro" id="IPR043762">
    <property type="entry name" value="DUF5708"/>
</dbReference>
<comment type="caution">
    <text evidence="2">The sequence shown here is derived from an EMBL/GenBank/DDBJ whole genome shotgun (WGS) entry which is preliminary data.</text>
</comment>
<evidence type="ECO:0000313" key="2">
    <source>
        <dbReference type="EMBL" id="MDA0635868.1"/>
    </source>
</evidence>
<sequence>MHPGHKTIITGLAVLAGGTALWLFGADVEIVVFTPSKIGVVLMALGAVEALYGVYRVVTDDGARSRKARRE</sequence>
<name>A0ABT4SFR4_9ACTN</name>
<reference evidence="2" key="1">
    <citation type="submission" date="2022-11" db="EMBL/GenBank/DDBJ databases">
        <title>Nonomuraea corallina sp. nov., a new species of the genus Nonomuraea isolated from sea side sediment in Thai sea.</title>
        <authorList>
            <person name="Ngamcharungchit C."/>
            <person name="Matsumoto A."/>
            <person name="Suriyachadkun C."/>
            <person name="Panbangred W."/>
            <person name="Inahashi Y."/>
            <person name="Intra B."/>
        </authorList>
    </citation>
    <scope>NUCLEOTIDE SEQUENCE</scope>
    <source>
        <strain evidence="2">MCN248</strain>
    </source>
</reference>
<dbReference type="EMBL" id="JAPNNL010000084">
    <property type="protein sequence ID" value="MDA0635868.1"/>
    <property type="molecule type" value="Genomic_DNA"/>
</dbReference>
<accession>A0ABT4SFR4</accession>
<dbReference type="Proteomes" id="UP001144036">
    <property type="component" value="Unassembled WGS sequence"/>
</dbReference>